<feature type="transmembrane region" description="Helical" evidence="1">
    <location>
        <begin position="12"/>
        <end position="30"/>
    </location>
</feature>
<keyword evidence="1" id="KW-0812">Transmembrane</keyword>
<feature type="transmembrane region" description="Helical" evidence="1">
    <location>
        <begin position="36"/>
        <end position="56"/>
    </location>
</feature>
<organism evidence="2">
    <name type="scientific">viral metagenome</name>
    <dbReference type="NCBI Taxonomy" id="1070528"/>
    <lineage>
        <taxon>unclassified sequences</taxon>
        <taxon>metagenomes</taxon>
        <taxon>organismal metagenomes</taxon>
    </lineage>
</organism>
<keyword evidence="1" id="KW-1133">Transmembrane helix</keyword>
<dbReference type="AlphaFoldDB" id="A0A6C0H7Q1"/>
<evidence type="ECO:0000313" key="2">
    <source>
        <dbReference type="EMBL" id="QHT76601.1"/>
    </source>
</evidence>
<sequence length="57" mass="6936">MPNINVRITEFIFNIIHHIIITLTCIYIFIHLKFPMNNFLIIFDFLIMDMFIIVSYD</sequence>
<name>A0A6C0H7Q1_9ZZZZ</name>
<reference evidence="2" key="1">
    <citation type="journal article" date="2020" name="Nature">
        <title>Giant virus diversity and host interactions through global metagenomics.</title>
        <authorList>
            <person name="Schulz F."/>
            <person name="Roux S."/>
            <person name="Paez-Espino D."/>
            <person name="Jungbluth S."/>
            <person name="Walsh D.A."/>
            <person name="Denef V.J."/>
            <person name="McMahon K.D."/>
            <person name="Konstantinidis K.T."/>
            <person name="Eloe-Fadrosh E.A."/>
            <person name="Kyrpides N.C."/>
            <person name="Woyke T."/>
        </authorList>
    </citation>
    <scope>NUCLEOTIDE SEQUENCE</scope>
    <source>
        <strain evidence="2">GVMAG-M-3300023179-82</strain>
    </source>
</reference>
<dbReference type="EMBL" id="MN739898">
    <property type="protein sequence ID" value="QHT76601.1"/>
    <property type="molecule type" value="Genomic_DNA"/>
</dbReference>
<protein>
    <submittedName>
        <fullName evidence="2">Uncharacterized protein</fullName>
    </submittedName>
</protein>
<keyword evidence="1" id="KW-0472">Membrane</keyword>
<accession>A0A6C0H7Q1</accession>
<evidence type="ECO:0000256" key="1">
    <source>
        <dbReference type="SAM" id="Phobius"/>
    </source>
</evidence>
<proteinExistence type="predicted"/>